<accession>A0ABZ0GU65</accession>
<evidence type="ECO:0000313" key="4">
    <source>
        <dbReference type="Proteomes" id="UP001301442"/>
    </source>
</evidence>
<dbReference type="PANTHER" id="PTHR40469:SF2">
    <property type="entry name" value="GALACTOSE-BINDING DOMAIN-LIKE SUPERFAMILY PROTEIN"/>
    <property type="match status" value="1"/>
</dbReference>
<dbReference type="SUPFAM" id="SSF52317">
    <property type="entry name" value="Class I glutamine amidotransferase-like"/>
    <property type="match status" value="1"/>
</dbReference>
<feature type="signal peptide" evidence="1">
    <location>
        <begin position="1"/>
        <end position="25"/>
    </location>
</feature>
<reference evidence="3 4" key="1">
    <citation type="submission" date="2023-09" db="EMBL/GenBank/DDBJ databases">
        <authorList>
            <person name="Qi X."/>
        </authorList>
    </citation>
    <scope>NUCLEOTIDE SEQUENCE [LARGE SCALE GENOMIC DNA]</scope>
    <source>
        <strain evidence="3 4">S1-1</strain>
    </source>
</reference>
<keyword evidence="4" id="KW-1185">Reference proteome</keyword>
<feature type="chain" id="PRO_5047313910" evidence="1">
    <location>
        <begin position="26"/>
        <end position="264"/>
    </location>
</feature>
<dbReference type="Pfam" id="PF06283">
    <property type="entry name" value="ThuA"/>
    <property type="match status" value="1"/>
</dbReference>
<dbReference type="InterPro" id="IPR029062">
    <property type="entry name" value="Class_I_gatase-like"/>
</dbReference>
<dbReference type="InterPro" id="IPR029010">
    <property type="entry name" value="ThuA-like"/>
</dbReference>
<gene>
    <name evidence="3" type="ORF">RI844_09830</name>
</gene>
<dbReference type="RefSeq" id="WP_348398273.1">
    <property type="nucleotide sequence ID" value="NZ_CP136600.1"/>
</dbReference>
<name>A0ABZ0GU65_9GAMM</name>
<keyword evidence="1" id="KW-0732">Signal</keyword>
<evidence type="ECO:0000256" key="1">
    <source>
        <dbReference type="SAM" id="SignalP"/>
    </source>
</evidence>
<protein>
    <submittedName>
        <fullName evidence="3">ThuA domain-containing protein</fullName>
    </submittedName>
</protein>
<proteinExistence type="predicted"/>
<dbReference type="EMBL" id="CP136600">
    <property type="protein sequence ID" value="WOH39507.1"/>
    <property type="molecule type" value="Genomic_DNA"/>
</dbReference>
<evidence type="ECO:0000259" key="2">
    <source>
        <dbReference type="Pfam" id="PF06283"/>
    </source>
</evidence>
<organism evidence="3 4">
    <name type="scientific">Thalassotalea fonticola</name>
    <dbReference type="NCBI Taxonomy" id="3065649"/>
    <lineage>
        <taxon>Bacteria</taxon>
        <taxon>Pseudomonadati</taxon>
        <taxon>Pseudomonadota</taxon>
        <taxon>Gammaproteobacteria</taxon>
        <taxon>Alteromonadales</taxon>
        <taxon>Colwelliaceae</taxon>
        <taxon>Thalassotalea</taxon>
    </lineage>
</organism>
<feature type="domain" description="ThuA-like" evidence="2">
    <location>
        <begin position="46"/>
        <end position="255"/>
    </location>
</feature>
<dbReference type="PANTHER" id="PTHR40469">
    <property type="entry name" value="SECRETED GLYCOSYL HYDROLASE"/>
    <property type="match status" value="1"/>
</dbReference>
<sequence>MKLLITLCRVLIAIVLISASSHNAAADSVQGSSTALVKQAKTPKIRVLVFAKTASFRHKSIAAGKLAIKKLGLSHGFEVEISENAAQFTYEALQQFNVVVFLNTTGDILTPKQQSAFERYIQAGGGFVGIHAATDTEYDWSWYGKLVGAYFASHPKQQIATILVDDNSHQSTVHLNSQWQRFDEWYNFRSLNPEVKVLLSLDESSYQGGKNGQHHPIAWYHEYDGGRAFYTGGGHTTSSYAEPQFLQHLLGGILYSASAQLTDK</sequence>
<dbReference type="Gene3D" id="3.40.50.880">
    <property type="match status" value="1"/>
</dbReference>
<evidence type="ECO:0000313" key="3">
    <source>
        <dbReference type="EMBL" id="WOH39507.1"/>
    </source>
</evidence>
<dbReference type="Proteomes" id="UP001301442">
    <property type="component" value="Chromosome"/>
</dbReference>